<feature type="region of interest" description="Disordered" evidence="1">
    <location>
        <begin position="65"/>
        <end position="219"/>
    </location>
</feature>
<protein>
    <submittedName>
        <fullName evidence="2">Uncharacterized protein</fullName>
    </submittedName>
</protein>
<feature type="compositionally biased region" description="Basic and acidic residues" evidence="1">
    <location>
        <begin position="93"/>
        <end position="103"/>
    </location>
</feature>
<dbReference type="EMBL" id="JAXOVC010000003">
    <property type="protein sequence ID" value="KAK4504176.1"/>
    <property type="molecule type" value="Genomic_DNA"/>
</dbReference>
<evidence type="ECO:0000256" key="1">
    <source>
        <dbReference type="SAM" id="MobiDB-lite"/>
    </source>
</evidence>
<feature type="compositionally biased region" description="Basic and acidic residues" evidence="1">
    <location>
        <begin position="9"/>
        <end position="18"/>
    </location>
</feature>
<organism evidence="2 3">
    <name type="scientific">Zasmidium cellare</name>
    <name type="common">Wine cellar mold</name>
    <name type="synonym">Racodium cellare</name>
    <dbReference type="NCBI Taxonomy" id="395010"/>
    <lineage>
        <taxon>Eukaryota</taxon>
        <taxon>Fungi</taxon>
        <taxon>Dikarya</taxon>
        <taxon>Ascomycota</taxon>
        <taxon>Pezizomycotina</taxon>
        <taxon>Dothideomycetes</taxon>
        <taxon>Dothideomycetidae</taxon>
        <taxon>Mycosphaerellales</taxon>
        <taxon>Mycosphaerellaceae</taxon>
        <taxon>Zasmidium</taxon>
    </lineage>
</organism>
<proteinExistence type="predicted"/>
<feature type="compositionally biased region" description="Basic and acidic residues" evidence="1">
    <location>
        <begin position="144"/>
        <end position="164"/>
    </location>
</feature>
<comment type="caution">
    <text evidence="2">The sequence shown here is derived from an EMBL/GenBank/DDBJ whole genome shotgun (WGS) entry which is preliminary data.</text>
</comment>
<feature type="compositionally biased region" description="Acidic residues" evidence="1">
    <location>
        <begin position="188"/>
        <end position="206"/>
    </location>
</feature>
<evidence type="ECO:0000313" key="2">
    <source>
        <dbReference type="EMBL" id="KAK4504176.1"/>
    </source>
</evidence>
<dbReference type="Proteomes" id="UP001305779">
    <property type="component" value="Unassembled WGS sequence"/>
</dbReference>
<sequence length="592" mass="66275">MPTYSLFPHPERGDDTKSRTVRVSRSALQLRIPTLPRSYSLSNMKVKFEEAHRPCQCTKKLPSVHEVEVESEEPSPPLRPCQETYFEHGIPTARKDKDADIFSKHLANAAAHPRPGSSSSSSYSDEEANEGKEHGVPNEGGEPGEDRKHGELGEHDDGGEHDESGEHEDDPPSPIVVVVDRDAPVSEPSDDEDSEDDIREIDEDFDDFKNWKPDQNSPTRVLLNAVQRHVEVTQPARYPPRSSSLANKEKPVVRESKPEIESRKDSSVHFQLPIPETEPPPIPPRSKLRLLRDAHSTATGLTSADNPAIAATAIPEAKDTTKDGSTCSTIRSQSNVLATVRSRLSTLKMPAMRFSRNSQPNRQSKTPEEIDFLNGKTSLYICIQGARQERRRQEESHWEGVVEQGIQRKGDQPEHGVRPLQWLKFNEDLAADARVTADGEDFEASISPPAEKKEKQLLTRIEVVETTGHVILIGPAGYGALTLGESWAGGHNKRHLYNCHQNMTFPQHDECCSCKLYQAWSLITDESYKYLGVARSAREGRWVVHLAKQMPIWTEEARALELAKTTPPPPRFTIMRKPVPRKTFPAARVGFI</sequence>
<evidence type="ECO:0000313" key="3">
    <source>
        <dbReference type="Proteomes" id="UP001305779"/>
    </source>
</evidence>
<feature type="region of interest" description="Disordered" evidence="1">
    <location>
        <begin position="1"/>
        <end position="22"/>
    </location>
</feature>
<gene>
    <name evidence="2" type="ORF">PRZ48_005092</name>
</gene>
<reference evidence="2 3" key="1">
    <citation type="journal article" date="2023" name="G3 (Bethesda)">
        <title>A chromosome-level genome assembly of Zasmidium syzygii isolated from banana leaves.</title>
        <authorList>
            <person name="van Westerhoven A.C."/>
            <person name="Mehrabi R."/>
            <person name="Talebi R."/>
            <person name="Steentjes M.B.F."/>
            <person name="Corcolon B."/>
            <person name="Chong P.A."/>
            <person name="Kema G.H.J."/>
            <person name="Seidl M.F."/>
        </authorList>
    </citation>
    <scope>NUCLEOTIDE SEQUENCE [LARGE SCALE GENOMIC DNA]</scope>
    <source>
        <strain evidence="2 3">P124</strain>
    </source>
</reference>
<accession>A0ABR0ESI7</accession>
<keyword evidence="3" id="KW-1185">Reference proteome</keyword>
<feature type="region of interest" description="Disordered" evidence="1">
    <location>
        <begin position="233"/>
        <end position="285"/>
    </location>
</feature>
<name>A0ABR0ESI7_ZASCE</name>
<feature type="compositionally biased region" description="Basic and acidic residues" evidence="1">
    <location>
        <begin position="247"/>
        <end position="267"/>
    </location>
</feature>